<protein>
    <submittedName>
        <fullName evidence="1">Uncharacterized protein</fullName>
    </submittedName>
</protein>
<dbReference type="OrthoDB" id="9801098at2"/>
<dbReference type="SUPFAM" id="SSF102405">
    <property type="entry name" value="MCP/YpsA-like"/>
    <property type="match status" value="1"/>
</dbReference>
<reference evidence="1 2" key="1">
    <citation type="submission" date="2019-08" db="EMBL/GenBank/DDBJ databases">
        <authorList>
            <person name="Liang Q."/>
        </authorList>
    </citation>
    <scope>NUCLEOTIDE SEQUENCE [LARGE SCALE GENOMIC DNA]</scope>
    <source>
        <strain evidence="1 2">V1718</strain>
    </source>
</reference>
<keyword evidence="2" id="KW-1185">Reference proteome</keyword>
<evidence type="ECO:0000313" key="1">
    <source>
        <dbReference type="EMBL" id="QED30396.1"/>
    </source>
</evidence>
<organism evidence="1 2">
    <name type="scientific">Microvenator marinus</name>
    <dbReference type="NCBI Taxonomy" id="2600177"/>
    <lineage>
        <taxon>Bacteria</taxon>
        <taxon>Deltaproteobacteria</taxon>
        <taxon>Bradymonadales</taxon>
        <taxon>Microvenatoraceae</taxon>
        <taxon>Microvenator</taxon>
    </lineage>
</organism>
<dbReference type="Gene3D" id="3.40.50.450">
    <property type="match status" value="1"/>
</dbReference>
<dbReference type="GO" id="GO:0005829">
    <property type="term" value="C:cytosol"/>
    <property type="evidence" value="ECO:0007669"/>
    <property type="project" value="TreeGrafter"/>
</dbReference>
<name>A0A5B8Y2Z8_9DELT</name>
<accession>A0A5B8Y2Z8</accession>
<dbReference type="InterPro" id="IPR052341">
    <property type="entry name" value="LOG_family_nucleotidases"/>
</dbReference>
<dbReference type="Proteomes" id="UP000321595">
    <property type="component" value="Chromosome"/>
</dbReference>
<dbReference type="AlphaFoldDB" id="A0A5B8Y2Z8"/>
<proteinExistence type="predicted"/>
<dbReference type="KEGG" id="bbae:FRD01_23820"/>
<dbReference type="PANTHER" id="PTHR43393">
    <property type="entry name" value="CYTOKININ RIBOSIDE 5'-MONOPHOSPHATE PHOSPHORIBOHYDROLASE"/>
    <property type="match status" value="1"/>
</dbReference>
<evidence type="ECO:0000313" key="2">
    <source>
        <dbReference type="Proteomes" id="UP000321595"/>
    </source>
</evidence>
<gene>
    <name evidence="1" type="ORF">FRD01_23820</name>
</gene>
<dbReference type="PANTHER" id="PTHR43393:SF3">
    <property type="entry name" value="LYSINE DECARBOXYLASE-LIKE PROTEIN"/>
    <property type="match status" value="1"/>
</dbReference>
<dbReference type="EMBL" id="CP042467">
    <property type="protein sequence ID" value="QED30396.1"/>
    <property type="molecule type" value="Genomic_DNA"/>
</dbReference>
<sequence>MGGHGTKRNDPYFEAITRLTFRLATNGFFVTSGGGPGIMEAANLGAYLSTFEDEGIVDFALETLSAAPKFDGGFTDGTPEFLSAVSEYIQLAKNVCNACFGDDPGLRNTYQCTSGKPGESLAIPTWFYGHEPTNLFGTHVAKYFSNSLREDNLLAISTAGVVFAPGSAGTLQEVFMDLAQNHYATFIVRSPMVFLGVDAYSDLFGFIKGFVKRRGMETVYGDLLLLTDDIDETVEFLKANPPR</sequence>